<feature type="compositionally biased region" description="Basic and acidic residues" evidence="3">
    <location>
        <begin position="1681"/>
        <end position="1696"/>
    </location>
</feature>
<dbReference type="SMART" id="SM00343">
    <property type="entry name" value="ZnF_C2HC"/>
    <property type="match status" value="1"/>
</dbReference>
<evidence type="ECO:0000259" key="4">
    <source>
        <dbReference type="PROSITE" id="PS50158"/>
    </source>
</evidence>
<comment type="caution">
    <text evidence="5">The sequence shown here is derived from an EMBL/GenBank/DDBJ whole genome shotgun (WGS) entry which is preliminary data.</text>
</comment>
<keyword evidence="1" id="KW-0863">Zinc-finger</keyword>
<feature type="coiled-coil region" evidence="2">
    <location>
        <begin position="344"/>
        <end position="378"/>
    </location>
</feature>
<feature type="compositionally biased region" description="Pro residues" evidence="3">
    <location>
        <begin position="1655"/>
        <end position="1668"/>
    </location>
</feature>
<feature type="compositionally biased region" description="Low complexity" evidence="3">
    <location>
        <begin position="609"/>
        <end position="636"/>
    </location>
</feature>
<evidence type="ECO:0000256" key="1">
    <source>
        <dbReference type="PROSITE-ProRule" id="PRU00047"/>
    </source>
</evidence>
<dbReference type="Gene3D" id="2.40.70.10">
    <property type="entry name" value="Acid Proteases"/>
    <property type="match status" value="1"/>
</dbReference>
<keyword evidence="2" id="KW-0175">Coiled coil</keyword>
<evidence type="ECO:0000256" key="2">
    <source>
        <dbReference type="SAM" id="Coils"/>
    </source>
</evidence>
<accession>A0A6L2MF39</accession>
<protein>
    <submittedName>
        <fullName evidence="5">Retrovirus-related Pol polyprotein from transposon TNT 1-94</fullName>
    </submittedName>
</protein>
<dbReference type="Gene3D" id="4.10.60.10">
    <property type="entry name" value="Zinc finger, CCHC-type"/>
    <property type="match status" value="1"/>
</dbReference>
<dbReference type="PANTHER" id="PTHR47369:SF1">
    <property type="entry name" value="BTB_POZ DOMAIN-CONTAINING PROTEIN"/>
    <property type="match status" value="1"/>
</dbReference>
<sequence>MSMEVILNGDFPAPTRVIEGVVQPVAPTTVEQRLARKNKLKARGTLLMALPYKHQLKFNIHKDAKTLMEAIEKRFGGNKDTKKVHKTLFKQQYDNFTGSSSESLAQIHDRLQKLISQLEILGESLPQEDINLKFLRSLPTEWRTHTLIWRNKTDLEEQNLDDLFNSLKIYEDEVKSSSFASTSTQNIAFVSSQNTDSTNEPISAVASVSVSSVKIHVSALPNVDTLSNAMVMLTVRARRFLLRTGRNLGANGPTSMGFDMSKVECYNCHRKGHFARECSVMVWTAMTGAFRQKKNQPTMPSWHLPPQVLSVLKMRLESVEARLLVYQQNETVFEEDIKLPKLEVQLIDNALVVLRQKFEKAEQERNDLKLKLEKFQTFSKNLSQLLASQTNDKTGLGYNNQVFTNFMFDCDKMFSSKTDESLPASLIYDSPTKPDQDLSHTHRPSAPIIEDWVSDSEDDSDAEISQNVPGFVQPFEQVKTPRPSAKPVENSIPTANPKTDIIKPQANGNSMNRKACFVCKSLTYLIKDCDYYEMQMVQTNARHHAKRGNTQHYARMSLPNPQRHVMRIEQYFLMTDYSLWEVILNGDSPASTRVIEGVVQPVAPTTAEQRGNNFNQNRGGNFNQSNFNQSSFNQGQLNRPQPRLKYAESVPEHPKSVQNLQNQMATLTDMMTKLVSANTALSSGSGTLPDLELKALDDNGTWELTTLLVGKKAIDSHWLSKTKLKADSTEERKKARLVIQGNIQRHGVDYQETFAPIAKLVTVKSLLAVTALKGWDTCQMDVSNAFLHGDLLEEVYMRPPFGYTSKGKKVTTSTSLDSNLVCKLKKSLYGLKQAPRQWFFKLSSALVEFGYTQYKTDYSLFVKKEGSSFIAVLLADVFTKVVSFDQHTKLLSKLEVSEATNSQLEGECIKEKGMNLKKEVSSDVTTVDVLNSESFELTKGGSESVDHGKGLVVNMEVGGMLVSGCYIPGQLNIEVPSIDFVQELVPEPLDADKDTRFAFVDTWEWKWLIVHYVNSGGGSFETEELITSIINRGRIIDLITIHTSFMVIISSLVSKLVEGRNHTVKPATLVFAAATEGISMAGSSNQKQFKRLTKAELADKRSNGLCFMRGQKFTPGHTLVDKENKDDGVTDMAKVSLNSRKRFAKNSTIRLRGRLGGEEIWALIDSRSTDNLISANLVERLGIKVTDTVPFRTTLGNGETVYNQGICKGVIISFPELQVVEDFNMFNMGNERHYNVILGIKWLKTLGDVMVNLKLLTMTFGSDTGTPPPHYHCDTTTATLPPQNPNNTAPYPTTTSASPESPPLNVTSIERPTTTYYGHQDKRLPKGHRRICRRPGDPLPLHRKHRCRAQKATATAAEHLVLLDRWRIVAAPEICCRRQKHRCGAQKAATTAAEHLVLLEFELALYILLAKGAFNKAKLPAHCGSMRRNTHSDSSKAHGKKLARDTNYQIASSSEVGRLSLEDEVKGRVAAKSILIELADRVVDSHNGLKESGCDRPQYGFARSGYYIQEQDQNAAATGIGNVYLTDSSQGEVNGHFRPVRVHVRGTIDGLAGIGCRSKYVPRTGWPPTGFVFSRVPLHMGNRNCQQVEFQEDHRLNDGQVKHSPEYFYAGSLWKVSVEAFNDEDLQFTVTLQVQAPYDDLHSDSPPTRQAILALPPPPHQHYPPQPPTGLELQVQAPYEDDAHSRSPEPQHDSGDGHGSATFPRRQVAGERYPQQQVAGESPRMSLGKAVNVVVRAENLVELPECTMMRAENLVVLSPLNDWAFGA</sequence>
<gene>
    <name evidence="5" type="ORF">Tci_044288</name>
</gene>
<dbReference type="GO" id="GO:0003676">
    <property type="term" value="F:nucleic acid binding"/>
    <property type="evidence" value="ECO:0007669"/>
    <property type="project" value="InterPro"/>
</dbReference>
<dbReference type="EMBL" id="BKCJ010006466">
    <property type="protein sequence ID" value="GEU72310.1"/>
    <property type="molecule type" value="Genomic_DNA"/>
</dbReference>
<dbReference type="CDD" id="cd00303">
    <property type="entry name" value="retropepsin_like"/>
    <property type="match status" value="1"/>
</dbReference>
<feature type="region of interest" description="Disordered" evidence="3">
    <location>
        <begin position="478"/>
        <end position="506"/>
    </location>
</feature>
<dbReference type="SUPFAM" id="SSF57756">
    <property type="entry name" value="Retrovirus zinc finger-like domains"/>
    <property type="match status" value="1"/>
</dbReference>
<feature type="compositionally biased region" description="Low complexity" evidence="3">
    <location>
        <begin position="1285"/>
        <end position="1299"/>
    </location>
</feature>
<name>A0A6L2MF39_TANCI</name>
<feature type="region of interest" description="Disordered" evidence="3">
    <location>
        <begin position="608"/>
        <end position="639"/>
    </location>
</feature>
<dbReference type="GO" id="GO:0008270">
    <property type="term" value="F:zinc ion binding"/>
    <property type="evidence" value="ECO:0007669"/>
    <property type="project" value="UniProtKB-KW"/>
</dbReference>
<evidence type="ECO:0000256" key="3">
    <source>
        <dbReference type="SAM" id="MobiDB-lite"/>
    </source>
</evidence>
<feature type="region of interest" description="Disordered" evidence="3">
    <location>
        <begin position="1277"/>
        <end position="1305"/>
    </location>
</feature>
<evidence type="ECO:0000313" key="5">
    <source>
        <dbReference type="EMBL" id="GEU72310.1"/>
    </source>
</evidence>
<feature type="domain" description="CCHC-type" evidence="4">
    <location>
        <begin position="265"/>
        <end position="278"/>
    </location>
</feature>
<reference evidence="5" key="1">
    <citation type="journal article" date="2019" name="Sci. Rep.">
        <title>Draft genome of Tanacetum cinerariifolium, the natural source of mosquito coil.</title>
        <authorList>
            <person name="Yamashiro T."/>
            <person name="Shiraishi A."/>
            <person name="Satake H."/>
            <person name="Nakayama K."/>
        </authorList>
    </citation>
    <scope>NUCLEOTIDE SEQUENCE</scope>
</reference>
<dbReference type="InterPro" id="IPR036875">
    <property type="entry name" value="Znf_CCHC_sf"/>
</dbReference>
<dbReference type="PANTHER" id="PTHR47369">
    <property type="entry name" value="BTB/POZ DOMAIN-CONTAINING PROTEIN"/>
    <property type="match status" value="1"/>
</dbReference>
<dbReference type="InterPro" id="IPR021109">
    <property type="entry name" value="Peptidase_aspartic_dom_sf"/>
</dbReference>
<dbReference type="InterPro" id="IPR013103">
    <property type="entry name" value="RVT_2"/>
</dbReference>
<keyword evidence="1" id="KW-0862">Zinc</keyword>
<dbReference type="InterPro" id="IPR001878">
    <property type="entry name" value="Znf_CCHC"/>
</dbReference>
<feature type="region of interest" description="Disordered" evidence="3">
    <location>
        <begin position="1639"/>
        <end position="1724"/>
    </location>
</feature>
<organism evidence="5">
    <name type="scientific">Tanacetum cinerariifolium</name>
    <name type="common">Dalmatian daisy</name>
    <name type="synonym">Chrysanthemum cinerariifolium</name>
    <dbReference type="NCBI Taxonomy" id="118510"/>
    <lineage>
        <taxon>Eukaryota</taxon>
        <taxon>Viridiplantae</taxon>
        <taxon>Streptophyta</taxon>
        <taxon>Embryophyta</taxon>
        <taxon>Tracheophyta</taxon>
        <taxon>Spermatophyta</taxon>
        <taxon>Magnoliopsida</taxon>
        <taxon>eudicotyledons</taxon>
        <taxon>Gunneridae</taxon>
        <taxon>Pentapetalae</taxon>
        <taxon>asterids</taxon>
        <taxon>campanulids</taxon>
        <taxon>Asterales</taxon>
        <taxon>Asteraceae</taxon>
        <taxon>Asteroideae</taxon>
        <taxon>Anthemideae</taxon>
        <taxon>Anthemidinae</taxon>
        <taxon>Tanacetum</taxon>
    </lineage>
</organism>
<dbReference type="Pfam" id="PF07727">
    <property type="entry name" value="RVT_2"/>
    <property type="match status" value="1"/>
</dbReference>
<proteinExistence type="predicted"/>
<dbReference type="Pfam" id="PF14223">
    <property type="entry name" value="Retrotran_gag_2"/>
    <property type="match status" value="1"/>
</dbReference>
<dbReference type="PROSITE" id="PS50158">
    <property type="entry name" value="ZF_CCHC"/>
    <property type="match status" value="1"/>
</dbReference>
<keyword evidence="1" id="KW-0479">Metal-binding</keyword>